<dbReference type="Proteomes" id="UP000249577">
    <property type="component" value="Unassembled WGS sequence"/>
</dbReference>
<evidence type="ECO:0000313" key="2">
    <source>
        <dbReference type="Proteomes" id="UP000249577"/>
    </source>
</evidence>
<accession>A0A2W5KEW4</accession>
<sequence>MTDKDDERSALRALALGNEWHKRIVADFPEQFPRGEFGFETLGGWRHMLREMCRRVSLLTPEQREGHGWTQIKEKFGTLRAYHTGGPAVDEVVDWAEEVSEVTCDVCGAPGRLRNTKGWYATRCDEHDGWRGW</sequence>
<name>A0A2W5KEW4_ANCNO</name>
<proteinExistence type="predicted"/>
<gene>
    <name evidence="1" type="ORF">DI565_12810</name>
</gene>
<dbReference type="EMBL" id="QFPN01000006">
    <property type="protein sequence ID" value="PZQ14294.1"/>
    <property type="molecule type" value="Genomic_DNA"/>
</dbReference>
<comment type="caution">
    <text evidence="1">The sequence shown here is derived from an EMBL/GenBank/DDBJ whole genome shotgun (WGS) entry which is preliminary data.</text>
</comment>
<organism evidence="1 2">
    <name type="scientific">Ancylobacter novellus</name>
    <name type="common">Thiobacillus novellus</name>
    <dbReference type="NCBI Taxonomy" id="921"/>
    <lineage>
        <taxon>Bacteria</taxon>
        <taxon>Pseudomonadati</taxon>
        <taxon>Pseudomonadota</taxon>
        <taxon>Alphaproteobacteria</taxon>
        <taxon>Hyphomicrobiales</taxon>
        <taxon>Xanthobacteraceae</taxon>
        <taxon>Ancylobacter</taxon>
    </lineage>
</organism>
<protein>
    <submittedName>
        <fullName evidence="1">Uncharacterized protein</fullName>
    </submittedName>
</protein>
<reference evidence="1 2" key="1">
    <citation type="submission" date="2017-08" db="EMBL/GenBank/DDBJ databases">
        <title>Infants hospitalized years apart are colonized by the same room-sourced microbial strains.</title>
        <authorList>
            <person name="Brooks B."/>
            <person name="Olm M.R."/>
            <person name="Firek B.A."/>
            <person name="Baker R."/>
            <person name="Thomas B.C."/>
            <person name="Morowitz M.J."/>
            <person name="Banfield J.F."/>
        </authorList>
    </citation>
    <scope>NUCLEOTIDE SEQUENCE [LARGE SCALE GENOMIC DNA]</scope>
    <source>
        <strain evidence="1">S2_005_003_R2_43</strain>
    </source>
</reference>
<evidence type="ECO:0000313" key="1">
    <source>
        <dbReference type="EMBL" id="PZQ14294.1"/>
    </source>
</evidence>
<dbReference type="AlphaFoldDB" id="A0A2W5KEW4"/>